<name>A0A2U3ABD9_9BACL</name>
<keyword evidence="4" id="KW-1185">Reference proteome</keyword>
<evidence type="ECO:0000313" key="1">
    <source>
        <dbReference type="EMBL" id="STX09322.1"/>
    </source>
</evidence>
<organism evidence="1 3">
    <name type="scientific">Kurthia zopfii</name>
    <dbReference type="NCBI Taxonomy" id="1650"/>
    <lineage>
        <taxon>Bacteria</taxon>
        <taxon>Bacillati</taxon>
        <taxon>Bacillota</taxon>
        <taxon>Bacilli</taxon>
        <taxon>Bacillales</taxon>
        <taxon>Caryophanaceae</taxon>
        <taxon>Kurthia</taxon>
    </lineage>
</organism>
<dbReference type="Proteomes" id="UP000254330">
    <property type="component" value="Unassembled WGS sequence"/>
</dbReference>
<protein>
    <submittedName>
        <fullName evidence="1">Protein of uncharacterized function (DUF2487)</fullName>
    </submittedName>
    <submittedName>
        <fullName evidence="2">Uncharacterized protein DUF2487</fullName>
    </submittedName>
</protein>
<dbReference type="EMBL" id="UGNP01000001">
    <property type="protein sequence ID" value="STX09322.1"/>
    <property type="molecule type" value="Genomic_DNA"/>
</dbReference>
<dbReference type="Pfam" id="PF10673">
    <property type="entry name" value="DUF2487"/>
    <property type="match status" value="1"/>
</dbReference>
<accession>A0A2U3ABD9</accession>
<sequence length="148" mass="16845">MFWNGKDLEQFMAHKEFIDTAIVPLPKLDGSMEGIKQSASSSDFLLSLTNFIEQQFKGRVVVTPPVLYTAAMDQQLLLQNIAEQLEIAGFKHTFFVSSDHAFSSFNQQYNVIWLPSIPLESMDQKMKQSVLGDQLRQIIPIFSQKWGS</sequence>
<dbReference type="RefSeq" id="WP_109350154.1">
    <property type="nucleotide sequence ID" value="NZ_BJUE01000075.1"/>
</dbReference>
<evidence type="ECO:0000313" key="2">
    <source>
        <dbReference type="EMBL" id="TDR36540.1"/>
    </source>
</evidence>
<gene>
    <name evidence="2" type="ORF">DFR61_1243</name>
    <name evidence="1" type="ORF">NCTC10597_00994</name>
</gene>
<evidence type="ECO:0000313" key="4">
    <source>
        <dbReference type="Proteomes" id="UP000294641"/>
    </source>
</evidence>
<dbReference type="Proteomes" id="UP000294641">
    <property type="component" value="Unassembled WGS sequence"/>
</dbReference>
<evidence type="ECO:0000313" key="3">
    <source>
        <dbReference type="Proteomes" id="UP000254330"/>
    </source>
</evidence>
<reference evidence="1 3" key="1">
    <citation type="submission" date="2018-06" db="EMBL/GenBank/DDBJ databases">
        <authorList>
            <consortium name="Pathogen Informatics"/>
            <person name="Doyle S."/>
        </authorList>
    </citation>
    <scope>NUCLEOTIDE SEQUENCE [LARGE SCALE GENOMIC DNA]</scope>
    <source>
        <strain evidence="1 3">NCTC10597</strain>
    </source>
</reference>
<dbReference type="InterPro" id="IPR019615">
    <property type="entry name" value="DUF2487"/>
</dbReference>
<comment type="caution">
    <text evidence="1">The sequence shown here is derived from an EMBL/GenBank/DDBJ whole genome shotgun (WGS) entry which is preliminary data.</text>
</comment>
<proteinExistence type="predicted"/>
<dbReference type="AlphaFoldDB" id="A0A2U3ABD9"/>
<dbReference type="OrthoDB" id="2678750at2"/>
<reference evidence="2 4" key="2">
    <citation type="submission" date="2019-03" db="EMBL/GenBank/DDBJ databases">
        <title>Genomic Encyclopedia of Type Strains, Phase IV (KMG-IV): sequencing the most valuable type-strain genomes for metagenomic binning, comparative biology and taxonomic classification.</title>
        <authorList>
            <person name="Goeker M."/>
        </authorList>
    </citation>
    <scope>NUCLEOTIDE SEQUENCE [LARGE SCALE GENOMIC DNA]</scope>
    <source>
        <strain evidence="2 4">DSM 20580</strain>
    </source>
</reference>
<dbReference type="EMBL" id="SNZG01000024">
    <property type="protein sequence ID" value="TDR36540.1"/>
    <property type="molecule type" value="Genomic_DNA"/>
</dbReference>